<evidence type="ECO:0000259" key="2">
    <source>
        <dbReference type="PROSITE" id="PS51918"/>
    </source>
</evidence>
<reference evidence="4" key="1">
    <citation type="journal article" date="2019" name="Int. J. Syst. Evol. Microbiol.">
        <title>The Global Catalogue of Microorganisms (GCM) 10K type strain sequencing project: providing services to taxonomists for standard genome sequencing and annotation.</title>
        <authorList>
            <consortium name="The Broad Institute Genomics Platform"/>
            <consortium name="The Broad Institute Genome Sequencing Center for Infectious Disease"/>
            <person name="Wu L."/>
            <person name="Ma J."/>
        </authorList>
    </citation>
    <scope>NUCLEOTIDE SEQUENCE [LARGE SCALE GENOMIC DNA]</scope>
    <source>
        <strain evidence="4">CCUG 50347</strain>
    </source>
</reference>
<dbReference type="InterPro" id="IPR016779">
    <property type="entry name" value="rSAM_MSMEG0568"/>
</dbReference>
<gene>
    <name evidence="3" type="ORF">ACFPEL_19830</name>
</gene>
<dbReference type="InterPro" id="IPR058240">
    <property type="entry name" value="rSAM_sf"/>
</dbReference>
<dbReference type="Pfam" id="PF04055">
    <property type="entry name" value="Radical_SAM"/>
    <property type="match status" value="1"/>
</dbReference>
<dbReference type="SFLD" id="SFLDG01107">
    <property type="entry name" value="Uncharacterised_Radical_SAM_Su"/>
    <property type="match status" value="1"/>
</dbReference>
<organism evidence="3 4">
    <name type="scientific">Actinomycetospora chibensis</name>
    <dbReference type="NCBI Taxonomy" id="663606"/>
    <lineage>
        <taxon>Bacteria</taxon>
        <taxon>Bacillati</taxon>
        <taxon>Actinomycetota</taxon>
        <taxon>Actinomycetes</taxon>
        <taxon>Pseudonocardiales</taxon>
        <taxon>Pseudonocardiaceae</taxon>
        <taxon>Actinomycetospora</taxon>
    </lineage>
</organism>
<dbReference type="RefSeq" id="WP_274191305.1">
    <property type="nucleotide sequence ID" value="NZ_BAABHN010000041.1"/>
</dbReference>
<keyword evidence="4" id="KW-1185">Reference proteome</keyword>
<dbReference type="SUPFAM" id="SSF102114">
    <property type="entry name" value="Radical SAM enzymes"/>
    <property type="match status" value="1"/>
</dbReference>
<dbReference type="Proteomes" id="UP001595909">
    <property type="component" value="Unassembled WGS sequence"/>
</dbReference>
<name>A0ABV9RN17_9PSEU</name>
<proteinExistence type="predicted"/>
<dbReference type="PROSITE" id="PS51918">
    <property type="entry name" value="RADICAL_SAM"/>
    <property type="match status" value="1"/>
</dbReference>
<protein>
    <submittedName>
        <fullName evidence="3">MSMEG_0568 family radical SAM protein</fullName>
    </submittedName>
</protein>
<feature type="region of interest" description="Disordered" evidence="1">
    <location>
        <begin position="42"/>
        <end position="61"/>
    </location>
</feature>
<evidence type="ECO:0000313" key="4">
    <source>
        <dbReference type="Proteomes" id="UP001595909"/>
    </source>
</evidence>
<comment type="caution">
    <text evidence="3">The sequence shown here is derived from an EMBL/GenBank/DDBJ whole genome shotgun (WGS) entry which is preliminary data.</text>
</comment>
<evidence type="ECO:0000313" key="3">
    <source>
        <dbReference type="EMBL" id="MFC4834673.1"/>
    </source>
</evidence>
<dbReference type="NCBIfam" id="TIGR04043">
    <property type="entry name" value="rSAM_MSMEG_0568"/>
    <property type="match status" value="1"/>
</dbReference>
<evidence type="ECO:0000256" key="1">
    <source>
        <dbReference type="SAM" id="MobiDB-lite"/>
    </source>
</evidence>
<dbReference type="SFLD" id="SFLDS00029">
    <property type="entry name" value="Radical_SAM"/>
    <property type="match status" value="1"/>
</dbReference>
<feature type="domain" description="Radical SAM core" evidence="2">
    <location>
        <begin position="126"/>
        <end position="357"/>
    </location>
</feature>
<sequence>MTGVLRSDTGHEIAPLDDPGETPTPADVAALIVELQSAGLRTDADVETRTGGAGPSDSGMLWIEGMPVTVPVRTEEARRSPYVLRPEDDGGRAIYRDGRRLASVAASHRPRYYDRETADGVPYWKIALLHLDSMASTVVQTCNYWNTADQCRFCGIGVSLAAGSTIVKKTPEQLGEVSVAAKELDGAVDATLTTGSSTAPDRGARYVARCGRAVKDASGLPVEIQFEPPRDLAILDEVHDMGGSDAVGIHVESFDPQVLAHVAPGKARTGIETYFRTWERAVELWGSGRVSTYVILGMGEDPDLTVEACRRAVDIGVYPFVVPLRPVAGSLMEDWAPPPGPYSNRIYWQVAAYMSRRGMSADDAVAGCARCQACSAINAVQQPLLQIGPRPGSAS</sequence>
<dbReference type="InterPro" id="IPR007197">
    <property type="entry name" value="rSAM"/>
</dbReference>
<feature type="region of interest" description="Disordered" evidence="1">
    <location>
        <begin position="1"/>
        <end position="25"/>
    </location>
</feature>
<accession>A0ABV9RN17</accession>
<dbReference type="EMBL" id="JBHSIM010000041">
    <property type="protein sequence ID" value="MFC4834673.1"/>
    <property type="molecule type" value="Genomic_DNA"/>
</dbReference>
<dbReference type="NCBIfam" id="NF045502">
    <property type="entry name" value="variant_rSAM"/>
    <property type="match status" value="1"/>
</dbReference>